<dbReference type="AlphaFoldDB" id="A0A380A1I4"/>
<dbReference type="InterPro" id="IPR038144">
    <property type="entry name" value="IPI"/>
</dbReference>
<name>A0A380A1I4_9GAMM</name>
<dbReference type="Gene3D" id="2.60.40.2360">
    <property type="entry name" value="Intracellular proteinase inhibitor BsuPI"/>
    <property type="match status" value="1"/>
</dbReference>
<reference evidence="2 3" key="1">
    <citation type="submission" date="2018-06" db="EMBL/GenBank/DDBJ databases">
        <authorList>
            <consortium name="Pathogen Informatics"/>
            <person name="Doyle S."/>
        </authorList>
    </citation>
    <scope>NUCLEOTIDE SEQUENCE [LARGE SCALE GENOMIC DNA]</scope>
    <source>
        <strain evidence="2 3">NCTC10736</strain>
    </source>
</reference>
<feature type="domain" description="Intracellular proteinase inhibitor BsuPI" evidence="1">
    <location>
        <begin position="95"/>
        <end position="175"/>
    </location>
</feature>
<gene>
    <name evidence="2" type="ORF">NCTC10736_01346</name>
</gene>
<protein>
    <submittedName>
        <fullName evidence="2">Intracellular proteinase inhibitor</fullName>
    </submittedName>
</protein>
<evidence type="ECO:0000313" key="3">
    <source>
        <dbReference type="Proteomes" id="UP000255061"/>
    </source>
</evidence>
<dbReference type="InterPro" id="IPR020481">
    <property type="entry name" value="Intracell_prot_inh_BsuPI"/>
</dbReference>
<sequence length="204" mass="21653">MVSLKRYALLVSVSVVVSGQLVGCIAPKTPANSKPTETKAATAVKPEIVRAADLALDVSSHKNIPILKVEPVTTGAAQGLLRGELILAPFVDFEHAVKATLSVTNPQTYAVDLRYNTGMMADLWLVTQEGKRLWAWSEDMMSTQALRNSQLGAGKVISTSFSIPPKAFAGIPADGARLEAHFVAKAVASNATLMAPVVLLLTME</sequence>
<dbReference type="Pfam" id="PF12690">
    <property type="entry name" value="BsuPI"/>
    <property type="match status" value="1"/>
</dbReference>
<accession>A0A380A1I4</accession>
<organism evidence="2 3">
    <name type="scientific">Shewanella morhuae</name>
    <dbReference type="NCBI Taxonomy" id="365591"/>
    <lineage>
        <taxon>Bacteria</taxon>
        <taxon>Pseudomonadati</taxon>
        <taxon>Pseudomonadota</taxon>
        <taxon>Gammaproteobacteria</taxon>
        <taxon>Alteromonadales</taxon>
        <taxon>Shewanellaceae</taxon>
        <taxon>Shewanella</taxon>
    </lineage>
</organism>
<evidence type="ECO:0000313" key="2">
    <source>
        <dbReference type="EMBL" id="SUI72469.1"/>
    </source>
</evidence>
<evidence type="ECO:0000259" key="1">
    <source>
        <dbReference type="Pfam" id="PF12690"/>
    </source>
</evidence>
<proteinExistence type="predicted"/>
<dbReference type="EMBL" id="UGYV01000001">
    <property type="protein sequence ID" value="SUI72469.1"/>
    <property type="molecule type" value="Genomic_DNA"/>
</dbReference>
<dbReference type="RefSeq" id="WP_115405790.1">
    <property type="nucleotide sequence ID" value="NZ_UGYV01000001.1"/>
</dbReference>
<dbReference type="Proteomes" id="UP000255061">
    <property type="component" value="Unassembled WGS sequence"/>
</dbReference>